<feature type="active site" evidence="5">
    <location>
        <position position="162"/>
    </location>
</feature>
<dbReference type="InterPro" id="IPR029154">
    <property type="entry name" value="HIBADH-like_NADP-bd"/>
</dbReference>
<keyword evidence="10" id="KW-1185">Reference proteome</keyword>
<comment type="caution">
    <text evidence="9">The sequence shown here is derived from an EMBL/GenBank/DDBJ whole genome shotgun (WGS) entry which is preliminary data.</text>
</comment>
<dbReference type="InterPro" id="IPR011548">
    <property type="entry name" value="HIBADH"/>
</dbReference>
<evidence type="ECO:0000256" key="1">
    <source>
        <dbReference type="ARBA" id="ARBA00009080"/>
    </source>
</evidence>
<dbReference type="Pfam" id="PF03446">
    <property type="entry name" value="NAD_binding_2"/>
    <property type="match status" value="1"/>
</dbReference>
<dbReference type="Pfam" id="PF14833">
    <property type="entry name" value="NAD_binding_11"/>
    <property type="match status" value="1"/>
</dbReference>
<keyword evidence="2 6" id="KW-0101">Branched-chain amino acid catabolism</keyword>
<dbReference type="PIRSF" id="PIRSF000103">
    <property type="entry name" value="HIBADH"/>
    <property type="match status" value="1"/>
</dbReference>
<protein>
    <recommendedName>
        <fullName evidence="6">3-hydroxyisobutyrate dehydrogenase</fullName>
        <shortName evidence="6">HIBADH</shortName>
        <ecNumber evidence="6">1.1.1.31</ecNumber>
    </recommendedName>
</protein>
<dbReference type="PANTHER" id="PTHR22981:SF7">
    <property type="entry name" value="3-HYDROXYISOBUTYRATE DEHYDROGENASE, MITOCHONDRIAL"/>
    <property type="match status" value="1"/>
</dbReference>
<comment type="similarity">
    <text evidence="1 6">Belongs to the HIBADH-related family.</text>
</comment>
<dbReference type="InterPro" id="IPR036291">
    <property type="entry name" value="NAD(P)-bd_dom_sf"/>
</dbReference>
<dbReference type="RefSeq" id="WP_119885341.1">
    <property type="nucleotide sequence ID" value="NZ_CP067169.1"/>
</dbReference>
<gene>
    <name evidence="9" type="primary">mmsB</name>
    <name evidence="9" type="ORF">D3P06_04115</name>
</gene>
<dbReference type="EC" id="1.1.1.31" evidence="6"/>
<dbReference type="EMBL" id="QZEV01000010">
    <property type="protein sequence ID" value="RJL06376.1"/>
    <property type="molecule type" value="Genomic_DNA"/>
</dbReference>
<evidence type="ECO:0000259" key="8">
    <source>
        <dbReference type="Pfam" id="PF14833"/>
    </source>
</evidence>
<accession>A0A419A0C6</accession>
<dbReference type="GO" id="GO:0006574">
    <property type="term" value="P:L-valine catabolic process"/>
    <property type="evidence" value="ECO:0007669"/>
    <property type="project" value="UniProtKB-UniPathway"/>
</dbReference>
<dbReference type="Gene3D" id="1.10.1040.10">
    <property type="entry name" value="N-(1-d-carboxylethyl)-l-norvaline Dehydrogenase, domain 2"/>
    <property type="match status" value="1"/>
</dbReference>
<organism evidence="9 10">
    <name type="scientific">Paracoccus aestuarii</name>
    <dbReference type="NCBI Taxonomy" id="453842"/>
    <lineage>
        <taxon>Bacteria</taxon>
        <taxon>Pseudomonadati</taxon>
        <taxon>Pseudomonadota</taxon>
        <taxon>Alphaproteobacteria</taxon>
        <taxon>Rhodobacterales</taxon>
        <taxon>Paracoccaceae</taxon>
        <taxon>Paracoccus</taxon>
    </lineage>
</organism>
<dbReference type="AlphaFoldDB" id="A0A419A0C6"/>
<evidence type="ECO:0000256" key="4">
    <source>
        <dbReference type="ARBA" id="ARBA00023027"/>
    </source>
</evidence>
<dbReference type="PANTHER" id="PTHR22981">
    <property type="entry name" value="3-HYDROXYISOBUTYRATE DEHYDROGENASE-RELATED"/>
    <property type="match status" value="1"/>
</dbReference>
<dbReference type="NCBIfam" id="TIGR01692">
    <property type="entry name" value="HIBADH"/>
    <property type="match status" value="1"/>
</dbReference>
<dbReference type="Gene3D" id="3.40.50.720">
    <property type="entry name" value="NAD(P)-binding Rossmann-like Domain"/>
    <property type="match status" value="1"/>
</dbReference>
<evidence type="ECO:0000259" key="7">
    <source>
        <dbReference type="Pfam" id="PF03446"/>
    </source>
</evidence>
<evidence type="ECO:0000256" key="3">
    <source>
        <dbReference type="ARBA" id="ARBA00023002"/>
    </source>
</evidence>
<evidence type="ECO:0000313" key="10">
    <source>
        <dbReference type="Proteomes" id="UP000285530"/>
    </source>
</evidence>
<feature type="domain" description="6-phosphogluconate dehydrogenase NADP-binding" evidence="7">
    <location>
        <begin position="2"/>
        <end position="153"/>
    </location>
</feature>
<dbReference type="SUPFAM" id="SSF51735">
    <property type="entry name" value="NAD(P)-binding Rossmann-fold domains"/>
    <property type="match status" value="1"/>
</dbReference>
<dbReference type="SUPFAM" id="SSF48179">
    <property type="entry name" value="6-phosphogluconate dehydrogenase C-terminal domain-like"/>
    <property type="match status" value="1"/>
</dbReference>
<evidence type="ECO:0000256" key="6">
    <source>
        <dbReference type="RuleBase" id="RU910714"/>
    </source>
</evidence>
<comment type="pathway">
    <text evidence="6">Amino-acid degradation; L-valine degradation.</text>
</comment>
<dbReference type="InterPro" id="IPR008927">
    <property type="entry name" value="6-PGluconate_DH-like_C_sf"/>
</dbReference>
<dbReference type="InterPro" id="IPR006115">
    <property type="entry name" value="6PGDH_NADP-bd"/>
</dbReference>
<feature type="domain" description="3-hydroxyisobutyrate dehydrogenase-like NAD-binding" evidence="8">
    <location>
        <begin position="156"/>
        <end position="281"/>
    </location>
</feature>
<name>A0A419A0C6_9RHOB</name>
<dbReference type="OrthoDB" id="9812907at2"/>
<reference evidence="9 10" key="1">
    <citation type="submission" date="2018-09" db="EMBL/GenBank/DDBJ databases">
        <title>Paracoccus onubensis nov. sp. a moderate halophilic bacterium isolated from Gruta de las Maravillas (Aracena, Spain).</title>
        <authorList>
            <person name="Jurado V."/>
            <person name="Gutierrez-Patricio S."/>
            <person name="Gonzalez-Pimentel J.L."/>
            <person name="Laiz L."/>
            <person name="Saiz-Jimenez C."/>
        </authorList>
    </citation>
    <scope>NUCLEOTIDE SEQUENCE [LARGE SCALE GENOMIC DNA]</scope>
    <source>
        <strain evidence="9 10">DSM 19484</strain>
    </source>
</reference>
<dbReference type="GO" id="GO:0008442">
    <property type="term" value="F:3-hydroxyisobutyrate dehydrogenase activity"/>
    <property type="evidence" value="ECO:0007669"/>
    <property type="project" value="UniProtKB-EC"/>
</dbReference>
<evidence type="ECO:0000313" key="9">
    <source>
        <dbReference type="EMBL" id="RJL06376.1"/>
    </source>
</evidence>
<keyword evidence="4 6" id="KW-0520">NAD</keyword>
<comment type="catalytic activity">
    <reaction evidence="6">
        <text>3-hydroxy-2-methylpropanoate + NAD(+) = 2-methyl-3-oxopropanoate + NADH + H(+)</text>
        <dbReference type="Rhea" id="RHEA:17681"/>
        <dbReference type="ChEBI" id="CHEBI:11805"/>
        <dbReference type="ChEBI" id="CHEBI:15378"/>
        <dbReference type="ChEBI" id="CHEBI:57540"/>
        <dbReference type="ChEBI" id="CHEBI:57700"/>
        <dbReference type="ChEBI" id="CHEBI:57945"/>
        <dbReference type="EC" id="1.1.1.31"/>
    </reaction>
</comment>
<dbReference type="InterPro" id="IPR015815">
    <property type="entry name" value="HIBADH-related"/>
</dbReference>
<evidence type="ECO:0000256" key="5">
    <source>
        <dbReference type="PIRSR" id="PIRSR000103-1"/>
    </source>
</evidence>
<dbReference type="GO" id="GO:0050661">
    <property type="term" value="F:NADP binding"/>
    <property type="evidence" value="ECO:0007669"/>
    <property type="project" value="InterPro"/>
</dbReference>
<dbReference type="PROSITE" id="PS00895">
    <property type="entry name" value="3_HYDROXYISOBUT_DH"/>
    <property type="match status" value="1"/>
</dbReference>
<dbReference type="FunFam" id="1.10.1040.10:FF:000006">
    <property type="entry name" value="3-hydroxyisobutyrate dehydrogenase"/>
    <property type="match status" value="1"/>
</dbReference>
<sequence>MKIAFIGLGNMGAPMAANLARAGHQVAGFDTAAPMPEGVTATDSAADAARGADVVVTMLPNGQILRAVADQVIPAMTPGAILCDCSTVDVDSARAVAGQARAAGLGALDAPVSGGIGGAQGGTLTFMVGGDAGDFARAAPLFDIMGQKAVHCGDSGAGQAAKICNNMILGVTMIATCEAFALADKLGLDRQKMFDVVSTSSGYSWSMNAYCPAPGVGPVSPADNGYKPGFAAELMLKDLTLSQQAAESADADTPMGALARELYARFVDDEDGRGRDFSAMLPRFEARRR</sequence>
<dbReference type="Proteomes" id="UP000285530">
    <property type="component" value="Unassembled WGS sequence"/>
</dbReference>
<dbReference type="InterPro" id="IPR013328">
    <property type="entry name" value="6PGD_dom2"/>
</dbReference>
<keyword evidence="3 6" id="KW-0560">Oxidoreductase</keyword>
<dbReference type="UniPathway" id="UPA00362"/>
<evidence type="ECO:0000256" key="2">
    <source>
        <dbReference type="ARBA" id="ARBA00022456"/>
    </source>
</evidence>
<proteinExistence type="inferred from homology"/>
<dbReference type="GO" id="GO:0051287">
    <property type="term" value="F:NAD binding"/>
    <property type="evidence" value="ECO:0007669"/>
    <property type="project" value="InterPro"/>
</dbReference>
<dbReference type="InterPro" id="IPR002204">
    <property type="entry name" value="3-OH-isobutyrate_DH-rel_CS"/>
</dbReference>